<comment type="similarity">
    <text evidence="1">Belongs to the zeta toxin family.</text>
</comment>
<reference evidence="8 9" key="1">
    <citation type="journal article" date="2019" name="Microorganisms">
        <title>Paenibacillus lutrae sp. nov., A Chitinolytic Species Isolated from A River Otter in Castril Natural Park, Granada, Spain.</title>
        <authorList>
            <person name="Rodriguez M."/>
            <person name="Reina J.C."/>
            <person name="Bejar V."/>
            <person name="Llamas I."/>
        </authorList>
    </citation>
    <scope>NUCLEOTIDE SEQUENCE [LARGE SCALE GENOMIC DNA]</scope>
    <source>
        <strain evidence="8 9">N10</strain>
    </source>
</reference>
<evidence type="ECO:0000256" key="2">
    <source>
        <dbReference type="ARBA" id="ARBA00011963"/>
    </source>
</evidence>
<dbReference type="EMBL" id="RHLK01000018">
    <property type="protein sequence ID" value="MVP02091.1"/>
    <property type="molecule type" value="Genomic_DNA"/>
</dbReference>
<dbReference type="Pfam" id="PF06414">
    <property type="entry name" value="Zeta_toxin"/>
    <property type="match status" value="1"/>
</dbReference>
<keyword evidence="3" id="KW-0547">Nucleotide-binding</keyword>
<dbReference type="InterPro" id="IPR010488">
    <property type="entry name" value="Zeta_toxin_domain"/>
</dbReference>
<sequence>MDKPKMTVFAGTNGAGKSTLTDVMVAADRVGEVIDADAIAKQMNPANPESVSIAAGREALKRVQNCIDHKRDFSIETTLAGGNVMRQMQRAAQSGYAITMFYVGLKNVDFHVERVARRVEEGGHHIPEEDIRRRYDRSLQNVPKAISLADRSFIFDNSTGYKMMMEFDKGKIIFAAPQLPKWVNDIARSWVHEQKNQIQTLKQDQSRYYKELKVIDQELVKAKEILQPVEQFNQLKEKIFQLNNDLEEMKPKSWLEKFSSLHKKVLEGMREEIKHADIQMKQLSMPSAGQIEAAQREFPRLHSVSSALKKALETNGQDLENLSKCYQSNQRKIEPMAKGIDYER</sequence>
<evidence type="ECO:0000256" key="1">
    <source>
        <dbReference type="ARBA" id="ARBA00009104"/>
    </source>
</evidence>
<evidence type="ECO:0000256" key="4">
    <source>
        <dbReference type="ARBA" id="ARBA00022840"/>
    </source>
</evidence>
<keyword evidence="4" id="KW-0067">ATP-binding</keyword>
<evidence type="ECO:0000259" key="7">
    <source>
        <dbReference type="Pfam" id="PF06414"/>
    </source>
</evidence>
<dbReference type="InterPro" id="IPR027417">
    <property type="entry name" value="P-loop_NTPase"/>
</dbReference>
<feature type="domain" description="Zeta toxin" evidence="7">
    <location>
        <begin position="3"/>
        <end position="144"/>
    </location>
</feature>
<evidence type="ECO:0000313" key="8">
    <source>
        <dbReference type="EMBL" id="MVP02091.1"/>
    </source>
</evidence>
<dbReference type="PANTHER" id="PTHR39206:SF1">
    <property type="entry name" value="SLL8004 PROTEIN"/>
    <property type="match status" value="1"/>
</dbReference>
<dbReference type="Gene3D" id="3.40.50.300">
    <property type="entry name" value="P-loop containing nucleotide triphosphate hydrolases"/>
    <property type="match status" value="1"/>
</dbReference>
<organism evidence="8 9">
    <name type="scientific">Paenibacillus lutrae</name>
    <dbReference type="NCBI Taxonomy" id="2078573"/>
    <lineage>
        <taxon>Bacteria</taxon>
        <taxon>Bacillati</taxon>
        <taxon>Bacillota</taxon>
        <taxon>Bacilli</taxon>
        <taxon>Bacillales</taxon>
        <taxon>Paenibacillaceae</taxon>
        <taxon>Paenibacillus</taxon>
    </lineage>
</organism>
<dbReference type="GO" id="GO:0005524">
    <property type="term" value="F:ATP binding"/>
    <property type="evidence" value="ECO:0007669"/>
    <property type="project" value="UniProtKB-KW"/>
</dbReference>
<protein>
    <recommendedName>
        <fullName evidence="5">UDP-N-acetylglucosamine kinase</fullName>
        <ecNumber evidence="2">2.7.1.176</ecNumber>
    </recommendedName>
    <alternativeName>
        <fullName evidence="5">UDP-N-acetylglucosamine kinase</fullName>
    </alternativeName>
</protein>
<gene>
    <name evidence="8" type="ORF">EDM21_21665</name>
</gene>
<proteinExistence type="inferred from homology"/>
<comment type="caution">
    <text evidence="8">The sequence shown here is derived from an EMBL/GenBank/DDBJ whole genome shotgun (WGS) entry which is preliminary data.</text>
</comment>
<evidence type="ECO:0000313" key="9">
    <source>
        <dbReference type="Proteomes" id="UP000490800"/>
    </source>
</evidence>
<keyword evidence="9" id="KW-1185">Reference proteome</keyword>
<dbReference type="EC" id="2.7.1.176" evidence="2"/>
<dbReference type="PANTHER" id="PTHR39206">
    <property type="entry name" value="SLL8004 PROTEIN"/>
    <property type="match status" value="1"/>
</dbReference>
<dbReference type="SUPFAM" id="SSF52540">
    <property type="entry name" value="P-loop containing nucleoside triphosphate hydrolases"/>
    <property type="match status" value="1"/>
</dbReference>
<evidence type="ECO:0000256" key="6">
    <source>
        <dbReference type="ARBA" id="ARBA00048178"/>
    </source>
</evidence>
<dbReference type="AlphaFoldDB" id="A0A7X3K1K4"/>
<evidence type="ECO:0000256" key="5">
    <source>
        <dbReference type="ARBA" id="ARBA00032897"/>
    </source>
</evidence>
<comment type="catalytic activity">
    <reaction evidence="6">
        <text>UDP-N-acetyl-alpha-D-glucosamine + ATP = UDP-N-acetyl-alpha-D-glucosamine 3'-phosphate + ADP + H(+)</text>
        <dbReference type="Rhea" id="RHEA:32671"/>
        <dbReference type="ChEBI" id="CHEBI:15378"/>
        <dbReference type="ChEBI" id="CHEBI:30616"/>
        <dbReference type="ChEBI" id="CHEBI:57705"/>
        <dbReference type="ChEBI" id="CHEBI:64353"/>
        <dbReference type="ChEBI" id="CHEBI:456216"/>
        <dbReference type="EC" id="2.7.1.176"/>
    </reaction>
</comment>
<dbReference type="GO" id="GO:0016301">
    <property type="term" value="F:kinase activity"/>
    <property type="evidence" value="ECO:0007669"/>
    <property type="project" value="InterPro"/>
</dbReference>
<name>A0A7X3K1K4_9BACL</name>
<accession>A0A7X3K1K4</accession>
<evidence type="ECO:0000256" key="3">
    <source>
        <dbReference type="ARBA" id="ARBA00022741"/>
    </source>
</evidence>
<dbReference type="Proteomes" id="UP000490800">
    <property type="component" value="Unassembled WGS sequence"/>
</dbReference>